<sequence length="176" mass="20478">MTRKRSKLSKTHGFKKGYVPWNKGKKLEFIEISKKNQFYRHFQSVFGRRVRRSSNGVLTIENVDGTPVEQVILRPKPQNLDVVDKFLQVANNSSVACPNKVYAPKHVQSLFNSERRKHTLYNSDCDGDLNFDVENEKQWGCVWRERIKCDECDLLANITDCMILLKLTKKVQSQQS</sequence>
<keyword evidence="2" id="KW-1185">Reference proteome</keyword>
<dbReference type="AlphaFoldDB" id="A0A8S3SP93"/>
<accession>A0A8S3SP93</accession>
<protein>
    <submittedName>
        <fullName evidence="1">Uncharacterized protein</fullName>
    </submittedName>
</protein>
<gene>
    <name evidence="1" type="ORF">MEDL_33385</name>
</gene>
<name>A0A8S3SP93_MYTED</name>
<reference evidence="1" key="1">
    <citation type="submission" date="2021-03" db="EMBL/GenBank/DDBJ databases">
        <authorList>
            <person name="Bekaert M."/>
        </authorList>
    </citation>
    <scope>NUCLEOTIDE SEQUENCE</scope>
</reference>
<dbReference type="Proteomes" id="UP000683360">
    <property type="component" value="Unassembled WGS sequence"/>
</dbReference>
<comment type="caution">
    <text evidence="1">The sequence shown here is derived from an EMBL/GenBank/DDBJ whole genome shotgun (WGS) entry which is preliminary data.</text>
</comment>
<dbReference type="EMBL" id="CAJPWZ010001645">
    <property type="protein sequence ID" value="CAG2219878.1"/>
    <property type="molecule type" value="Genomic_DNA"/>
</dbReference>
<evidence type="ECO:0000313" key="2">
    <source>
        <dbReference type="Proteomes" id="UP000683360"/>
    </source>
</evidence>
<proteinExistence type="predicted"/>
<organism evidence="1 2">
    <name type="scientific">Mytilus edulis</name>
    <name type="common">Blue mussel</name>
    <dbReference type="NCBI Taxonomy" id="6550"/>
    <lineage>
        <taxon>Eukaryota</taxon>
        <taxon>Metazoa</taxon>
        <taxon>Spiralia</taxon>
        <taxon>Lophotrochozoa</taxon>
        <taxon>Mollusca</taxon>
        <taxon>Bivalvia</taxon>
        <taxon>Autobranchia</taxon>
        <taxon>Pteriomorphia</taxon>
        <taxon>Mytilida</taxon>
        <taxon>Mytiloidea</taxon>
        <taxon>Mytilidae</taxon>
        <taxon>Mytilinae</taxon>
        <taxon>Mytilus</taxon>
    </lineage>
</organism>
<evidence type="ECO:0000313" key="1">
    <source>
        <dbReference type="EMBL" id="CAG2219878.1"/>
    </source>
</evidence>